<accession>A0A9P0P5R8</accession>
<comment type="caution">
    <text evidence="1">The sequence shown here is derived from an EMBL/GenBank/DDBJ whole genome shotgun (WGS) entry which is preliminary data.</text>
</comment>
<reference evidence="1" key="1">
    <citation type="submission" date="2022-03" db="EMBL/GenBank/DDBJ databases">
        <authorList>
            <person name="Sayadi A."/>
        </authorList>
    </citation>
    <scope>NUCLEOTIDE SEQUENCE</scope>
</reference>
<gene>
    <name evidence="1" type="ORF">ACAOBT_LOCUS8647</name>
</gene>
<sequence>MEQFYLTLNYEGVNYEVCVKDLEMANLLLNVSRVIVRVSHAIAKLYPRYVRMPEDLLDEQVKFYNISRLPRIVCVNDGTHIKIKNPGGVDGEIFRNPKGFFLLNVQVMCDLDMKFTDVVAK</sequence>
<protein>
    <submittedName>
        <fullName evidence="1">Uncharacterized protein</fullName>
    </submittedName>
</protein>
<keyword evidence="2" id="KW-1185">Reference proteome</keyword>
<organism evidence="1 2">
    <name type="scientific">Acanthoscelides obtectus</name>
    <name type="common">Bean weevil</name>
    <name type="synonym">Bruchus obtectus</name>
    <dbReference type="NCBI Taxonomy" id="200917"/>
    <lineage>
        <taxon>Eukaryota</taxon>
        <taxon>Metazoa</taxon>
        <taxon>Ecdysozoa</taxon>
        <taxon>Arthropoda</taxon>
        <taxon>Hexapoda</taxon>
        <taxon>Insecta</taxon>
        <taxon>Pterygota</taxon>
        <taxon>Neoptera</taxon>
        <taxon>Endopterygota</taxon>
        <taxon>Coleoptera</taxon>
        <taxon>Polyphaga</taxon>
        <taxon>Cucujiformia</taxon>
        <taxon>Chrysomeloidea</taxon>
        <taxon>Chrysomelidae</taxon>
        <taxon>Bruchinae</taxon>
        <taxon>Bruchini</taxon>
        <taxon>Acanthoscelides</taxon>
    </lineage>
</organism>
<dbReference type="Proteomes" id="UP001152888">
    <property type="component" value="Unassembled WGS sequence"/>
</dbReference>
<evidence type="ECO:0000313" key="1">
    <source>
        <dbReference type="EMBL" id="CAH1969941.1"/>
    </source>
</evidence>
<dbReference type="EMBL" id="CAKOFQ010006767">
    <property type="protein sequence ID" value="CAH1969941.1"/>
    <property type="molecule type" value="Genomic_DNA"/>
</dbReference>
<proteinExistence type="predicted"/>
<evidence type="ECO:0000313" key="2">
    <source>
        <dbReference type="Proteomes" id="UP001152888"/>
    </source>
</evidence>
<dbReference type="AlphaFoldDB" id="A0A9P0P5R8"/>
<dbReference type="OrthoDB" id="6610952at2759"/>
<name>A0A9P0P5R8_ACAOB</name>